<dbReference type="Proteomes" id="UP000673383">
    <property type="component" value="Unassembled WGS sequence"/>
</dbReference>
<dbReference type="AlphaFoldDB" id="A0A8I1XZ24"/>
<sequence length="195" mass="21113">MAASARYSHAIFYPANPAAVLIALLTARQQLPVCISDGPEIAEPPWIGSSQTKASGAQQMDGWIVTVAVFKEEDDEAFRHVTYVVAVADPAEAVRMTIADCGAKAAMLNCPIEEEQLQRLGVKPGELALYTRTRSIRSSRALVVTNAARLISFSRVRFMTLGSGSRRSRAQSVCTRYESAPSASLRNVTVWHAGC</sequence>
<evidence type="ECO:0000313" key="2">
    <source>
        <dbReference type="Proteomes" id="UP000673383"/>
    </source>
</evidence>
<evidence type="ECO:0000313" key="1">
    <source>
        <dbReference type="EMBL" id="MBP1290320.1"/>
    </source>
</evidence>
<dbReference type="EMBL" id="JAFICZ010000001">
    <property type="protein sequence ID" value="MBP1290320.1"/>
    <property type="molecule type" value="Genomic_DNA"/>
</dbReference>
<comment type="caution">
    <text evidence="1">The sequence shown here is derived from an EMBL/GenBank/DDBJ whole genome shotgun (WGS) entry which is preliminary data.</text>
</comment>
<reference evidence="1" key="1">
    <citation type="submission" date="2021-02" db="EMBL/GenBank/DDBJ databases">
        <title>Genomic Encyclopedia of Type Strains, Phase IV (KMG-V): Genome sequencing to study the core and pangenomes of soil and plant-associated prokaryotes.</title>
        <authorList>
            <person name="Whitman W."/>
        </authorList>
    </citation>
    <scope>NUCLEOTIDE SEQUENCE</scope>
    <source>
        <strain evidence="1">USDA 406</strain>
    </source>
</reference>
<accession>A0A8I1XZ24</accession>
<name>A0A8I1XZ24_BRAEL</name>
<organism evidence="1 2">
    <name type="scientific">Bradyrhizobium elkanii</name>
    <dbReference type="NCBI Taxonomy" id="29448"/>
    <lineage>
        <taxon>Bacteria</taxon>
        <taxon>Pseudomonadati</taxon>
        <taxon>Pseudomonadota</taxon>
        <taxon>Alphaproteobacteria</taxon>
        <taxon>Hyphomicrobiales</taxon>
        <taxon>Nitrobacteraceae</taxon>
        <taxon>Bradyrhizobium</taxon>
    </lineage>
</organism>
<gene>
    <name evidence="1" type="ORF">JOH49_000073</name>
</gene>
<proteinExistence type="predicted"/>
<protein>
    <submittedName>
        <fullName evidence="1">Uncharacterized protein</fullName>
    </submittedName>
</protein>
<dbReference type="RefSeq" id="WP_240537294.1">
    <property type="nucleotide sequence ID" value="NZ_JAFICZ010000001.1"/>
</dbReference>